<evidence type="ECO:0000313" key="2">
    <source>
        <dbReference type="EMBL" id="PTB43182.1"/>
    </source>
</evidence>
<evidence type="ECO:0000313" key="3">
    <source>
        <dbReference type="Proteomes" id="UP000240493"/>
    </source>
</evidence>
<organism evidence="2 3">
    <name type="scientific">Trichoderma asperellum (strain ATCC 204424 / CBS 433.97 / NBRC 101777)</name>
    <dbReference type="NCBI Taxonomy" id="1042311"/>
    <lineage>
        <taxon>Eukaryota</taxon>
        <taxon>Fungi</taxon>
        <taxon>Dikarya</taxon>
        <taxon>Ascomycota</taxon>
        <taxon>Pezizomycotina</taxon>
        <taxon>Sordariomycetes</taxon>
        <taxon>Hypocreomycetidae</taxon>
        <taxon>Hypocreales</taxon>
        <taxon>Hypocreaceae</taxon>
        <taxon>Trichoderma</taxon>
    </lineage>
</organism>
<keyword evidence="1" id="KW-1133">Transmembrane helix</keyword>
<keyword evidence="1" id="KW-0472">Membrane</keyword>
<name>A0A2T3ZEE2_TRIA4</name>
<keyword evidence="3" id="KW-1185">Reference proteome</keyword>
<proteinExistence type="predicted"/>
<dbReference type="AlphaFoldDB" id="A0A2T3ZEE2"/>
<dbReference type="Proteomes" id="UP000240493">
    <property type="component" value="Unassembled WGS sequence"/>
</dbReference>
<accession>A0A2T3ZEE2</accession>
<gene>
    <name evidence="2" type="ORF">M441DRAFT_367040</name>
</gene>
<keyword evidence="1" id="KW-0812">Transmembrane</keyword>
<sequence>MGMLPGIFNVHQSMLLYCKHGMQRVWTQHRLHMRQACYVSFLICGVFACRFSYTELADGPVKLRRSTWCRTWNWNWNWLPFFFFFFFFPLPKPCSCKPYYHIPSRYNTISPQVNAVEGFACPS</sequence>
<feature type="transmembrane region" description="Helical" evidence="1">
    <location>
        <begin position="36"/>
        <end position="53"/>
    </location>
</feature>
<dbReference type="EMBL" id="KZ679259">
    <property type="protein sequence ID" value="PTB43182.1"/>
    <property type="molecule type" value="Genomic_DNA"/>
</dbReference>
<reference evidence="2 3" key="1">
    <citation type="submission" date="2016-07" db="EMBL/GenBank/DDBJ databases">
        <title>Multiple horizontal gene transfer events from other fungi enriched the ability of initially mycotrophic Trichoderma (Ascomycota) to feed on dead plant biomass.</title>
        <authorList>
            <consortium name="DOE Joint Genome Institute"/>
            <person name="Aerts A."/>
            <person name="Atanasova L."/>
            <person name="Chenthamara K."/>
            <person name="Zhang J."/>
            <person name="Grujic M."/>
            <person name="Henrissat B."/>
            <person name="Kuo A."/>
            <person name="Salamov A."/>
            <person name="Lipzen A."/>
            <person name="Labutti K."/>
            <person name="Barry K."/>
            <person name="Miao Y."/>
            <person name="Rahimi M.J."/>
            <person name="Shen Q."/>
            <person name="Grigoriev I.V."/>
            <person name="Kubicek C.P."/>
            <person name="Druzhinina I.S."/>
        </authorList>
    </citation>
    <scope>NUCLEOTIDE SEQUENCE [LARGE SCALE GENOMIC DNA]</scope>
    <source>
        <strain evidence="2 3">CBS 433.97</strain>
    </source>
</reference>
<feature type="transmembrane region" description="Helical" evidence="1">
    <location>
        <begin position="73"/>
        <end position="90"/>
    </location>
</feature>
<evidence type="ECO:0000256" key="1">
    <source>
        <dbReference type="SAM" id="Phobius"/>
    </source>
</evidence>
<protein>
    <submittedName>
        <fullName evidence="2">Uncharacterized protein</fullName>
    </submittedName>
</protein>